<protein>
    <submittedName>
        <fullName evidence="2">Uncharacterized protein</fullName>
    </submittedName>
</protein>
<proteinExistence type="predicted"/>
<feature type="signal peptide" evidence="1">
    <location>
        <begin position="1"/>
        <end position="20"/>
    </location>
</feature>
<dbReference type="EMBL" id="JAUEPN010000003">
    <property type="protein sequence ID" value="KAK3297798.1"/>
    <property type="molecule type" value="Genomic_DNA"/>
</dbReference>
<evidence type="ECO:0000256" key="1">
    <source>
        <dbReference type="SAM" id="SignalP"/>
    </source>
</evidence>
<dbReference type="AlphaFoldDB" id="A0AAE0LUB0"/>
<reference evidence="2" key="1">
    <citation type="journal article" date="2023" name="Mol. Phylogenet. Evol.">
        <title>Genome-scale phylogeny and comparative genomics of the fungal order Sordariales.</title>
        <authorList>
            <person name="Hensen N."/>
            <person name="Bonometti L."/>
            <person name="Westerberg I."/>
            <person name="Brannstrom I.O."/>
            <person name="Guillou S."/>
            <person name="Cros-Aarteil S."/>
            <person name="Calhoun S."/>
            <person name="Haridas S."/>
            <person name="Kuo A."/>
            <person name="Mondo S."/>
            <person name="Pangilinan J."/>
            <person name="Riley R."/>
            <person name="LaButti K."/>
            <person name="Andreopoulos B."/>
            <person name="Lipzen A."/>
            <person name="Chen C."/>
            <person name="Yan M."/>
            <person name="Daum C."/>
            <person name="Ng V."/>
            <person name="Clum A."/>
            <person name="Steindorff A."/>
            <person name="Ohm R.A."/>
            <person name="Martin F."/>
            <person name="Silar P."/>
            <person name="Natvig D.O."/>
            <person name="Lalanne C."/>
            <person name="Gautier V."/>
            <person name="Ament-Velasquez S.L."/>
            <person name="Kruys A."/>
            <person name="Hutchinson M.I."/>
            <person name="Powell A.J."/>
            <person name="Barry K."/>
            <person name="Miller A.N."/>
            <person name="Grigoriev I.V."/>
            <person name="Debuchy R."/>
            <person name="Gladieux P."/>
            <person name="Hiltunen Thoren M."/>
            <person name="Johannesson H."/>
        </authorList>
    </citation>
    <scope>NUCLEOTIDE SEQUENCE</scope>
    <source>
        <strain evidence="2">CBS 168.71</strain>
    </source>
</reference>
<dbReference type="RefSeq" id="XP_062661312.1">
    <property type="nucleotide sequence ID" value="XM_062798134.1"/>
</dbReference>
<evidence type="ECO:0000313" key="3">
    <source>
        <dbReference type="Proteomes" id="UP001278766"/>
    </source>
</evidence>
<keyword evidence="3" id="KW-1185">Reference proteome</keyword>
<reference evidence="2" key="2">
    <citation type="submission" date="2023-06" db="EMBL/GenBank/DDBJ databases">
        <authorList>
            <consortium name="Lawrence Berkeley National Laboratory"/>
            <person name="Haridas S."/>
            <person name="Hensen N."/>
            <person name="Bonometti L."/>
            <person name="Westerberg I."/>
            <person name="Brannstrom I.O."/>
            <person name="Guillou S."/>
            <person name="Cros-Aarteil S."/>
            <person name="Calhoun S."/>
            <person name="Kuo A."/>
            <person name="Mondo S."/>
            <person name="Pangilinan J."/>
            <person name="Riley R."/>
            <person name="Labutti K."/>
            <person name="Andreopoulos B."/>
            <person name="Lipzen A."/>
            <person name="Chen C."/>
            <person name="Yanf M."/>
            <person name="Daum C."/>
            <person name="Ng V."/>
            <person name="Clum A."/>
            <person name="Steindorff A."/>
            <person name="Ohm R."/>
            <person name="Martin F."/>
            <person name="Silar P."/>
            <person name="Natvig D."/>
            <person name="Lalanne C."/>
            <person name="Gautier V."/>
            <person name="Ament-Velasquez S.L."/>
            <person name="Kruys A."/>
            <person name="Hutchinson M.I."/>
            <person name="Powell A.J."/>
            <person name="Barry K."/>
            <person name="Miller A.N."/>
            <person name="Grigoriev I.V."/>
            <person name="Debuchy R."/>
            <person name="Gladieux P."/>
            <person name="Thoren M.H."/>
            <person name="Johannesson H."/>
        </authorList>
    </citation>
    <scope>NUCLEOTIDE SEQUENCE</scope>
    <source>
        <strain evidence="2">CBS 168.71</strain>
    </source>
</reference>
<dbReference type="Proteomes" id="UP001278766">
    <property type="component" value="Unassembled WGS sequence"/>
</dbReference>
<keyword evidence="1" id="KW-0732">Signal</keyword>
<evidence type="ECO:0000313" key="2">
    <source>
        <dbReference type="EMBL" id="KAK3297798.1"/>
    </source>
</evidence>
<feature type="chain" id="PRO_5042218381" evidence="1">
    <location>
        <begin position="21"/>
        <end position="230"/>
    </location>
</feature>
<feature type="non-terminal residue" evidence="2">
    <location>
        <position position="1"/>
    </location>
</feature>
<comment type="caution">
    <text evidence="2">The sequence shown here is derived from an EMBL/GenBank/DDBJ whole genome shotgun (WGS) entry which is preliminary data.</text>
</comment>
<dbReference type="GeneID" id="87835082"/>
<accession>A0AAE0LUB0</accession>
<sequence>PVSFWLFGPVLVFLLDPRFQTLPGTCTLRSLAQSTVWSSSNTLRLSLNTNYGAIYHLVQRALHFTDVTTAAQPKESIVEGPVVGEGPVAKAKHCRFRKPEPASYPLFRPRSGTRSGLDSRLGLHKYKHDSEFEGGHDIGAIVCEVDAAESLIVRGIERGICPDRLHKPWLQNGSDSLRCADHDFARGLLVRMTRPRGSLPVSGRQTPHSRLWDECSARLSPSRYSRQVQA</sequence>
<organism evidence="2 3">
    <name type="scientific">Chaetomium fimeti</name>
    <dbReference type="NCBI Taxonomy" id="1854472"/>
    <lineage>
        <taxon>Eukaryota</taxon>
        <taxon>Fungi</taxon>
        <taxon>Dikarya</taxon>
        <taxon>Ascomycota</taxon>
        <taxon>Pezizomycotina</taxon>
        <taxon>Sordariomycetes</taxon>
        <taxon>Sordariomycetidae</taxon>
        <taxon>Sordariales</taxon>
        <taxon>Chaetomiaceae</taxon>
        <taxon>Chaetomium</taxon>
    </lineage>
</organism>
<name>A0AAE0LUB0_9PEZI</name>
<gene>
    <name evidence="2" type="ORF">B0H64DRAFT_131819</name>
</gene>